<dbReference type="AlphaFoldDB" id="A0A8J5QL46"/>
<dbReference type="PROSITE" id="PS50056">
    <property type="entry name" value="TYR_PHOSPHATASE_2"/>
    <property type="match status" value="1"/>
</dbReference>
<keyword evidence="1" id="KW-0378">Hydrolase</keyword>
<dbReference type="EMBL" id="JAGSYN010000053">
    <property type="protein sequence ID" value="KAG7665097.1"/>
    <property type="molecule type" value="Genomic_DNA"/>
</dbReference>
<dbReference type="InterPro" id="IPR000387">
    <property type="entry name" value="Tyr_Pase_dom"/>
</dbReference>
<dbReference type="PANTHER" id="PTHR47550:SF1">
    <property type="entry name" value="DUAL SPECIFICITY PROTEIN PHOSPHATASE PPS1"/>
    <property type="match status" value="1"/>
</dbReference>
<dbReference type="RefSeq" id="XP_049265329.1">
    <property type="nucleotide sequence ID" value="XM_049405057.1"/>
</dbReference>
<evidence type="ECO:0000313" key="5">
    <source>
        <dbReference type="Proteomes" id="UP000694255"/>
    </source>
</evidence>
<comment type="caution">
    <text evidence="4">The sequence shown here is derived from an EMBL/GenBank/DDBJ whole genome shotgun (WGS) entry which is preliminary data.</text>
</comment>
<evidence type="ECO:0000256" key="1">
    <source>
        <dbReference type="ARBA" id="ARBA00022912"/>
    </source>
</evidence>
<dbReference type="InterPro" id="IPR016130">
    <property type="entry name" value="Tyr_Pase_AS"/>
</dbReference>
<dbReference type="Proteomes" id="UP000694255">
    <property type="component" value="Unassembled WGS sequence"/>
</dbReference>
<dbReference type="GeneID" id="73468207"/>
<evidence type="ECO:0000259" key="3">
    <source>
        <dbReference type="PROSITE" id="PS50056"/>
    </source>
</evidence>
<dbReference type="GO" id="GO:0008138">
    <property type="term" value="F:protein tyrosine/serine/threonine phosphatase activity"/>
    <property type="evidence" value="ECO:0007669"/>
    <property type="project" value="TreeGrafter"/>
</dbReference>
<dbReference type="InterPro" id="IPR020422">
    <property type="entry name" value="TYR_PHOSPHATASE_DUAL_dom"/>
</dbReference>
<dbReference type="GO" id="GO:0005634">
    <property type="term" value="C:nucleus"/>
    <property type="evidence" value="ECO:0007669"/>
    <property type="project" value="GOC"/>
</dbReference>
<organism evidence="4 5">
    <name type="scientific">[Candida] subhashii</name>
    <dbReference type="NCBI Taxonomy" id="561895"/>
    <lineage>
        <taxon>Eukaryota</taxon>
        <taxon>Fungi</taxon>
        <taxon>Dikarya</taxon>
        <taxon>Ascomycota</taxon>
        <taxon>Saccharomycotina</taxon>
        <taxon>Pichiomycetes</taxon>
        <taxon>Debaryomycetaceae</taxon>
        <taxon>Spathaspora</taxon>
    </lineage>
</organism>
<sequence>MFSCQTQQNPSSHLRHPSSHIFKDDIIIPRSCLSAYPTLSQPYINTTLTSPKDDVIVSSSSTISKPSVVTSEYVKDIPSPNIGSDQELYPVKLSTTRSSDNFPCEAGDCGWAPEEEFNSYNQKWFETFNLKLNHKNTNLFIIDTMEHLEELLYYYYHLQNEFNFGYSSQVFPYLLGLDNFQQCNYFIDYSDVASYKEKLRKIVSNNIMFIKNDGITDVPELLNTVNMERFLSFTRGKCDKLDFNITPQFEGELNCRNFRDQIRLMAPLSHFFVYNYSCKPNADLTDILEKIVSKDKFIYSIEINDNWWGKLDKYYFDDDGDEEQIYDNPLIDEILGDAAPAYSPNRDSFPCKFLQYEQNLVWRLNSRKWILDNKICIGNIHDFNNIPTTSHEFKLIINCSLDADLPSVKTVSTIWNDFLLENNENTYYLEFPSSGRFNPLFLSDESVMVILNVLKLIEKISRSHKVFIFSYDGFTGSSVLAIAVAQVVLKKSLEEAVIELSLSPAKLYFFKSDMSFLHYFEFLIDYLVRYSIPEFSTIIPQEALDFMEANKQYLRKTNKYDWFSVNEDNNFPTRVFDNVYLGSHNHASSKTILETLNITHVISIGVLPDWWSSLEKQASFDYEGSHSKHKIKPIYTFNENRSKIYEVDLSGFKLPKRISKLKSLIYIHNFNDDGKDSILPLLIDAPVFIQEKILLGPNKNNYQSQARTLIHCKIGVSRSASIMIASLMKQFRLSLIQAYMALRVLRFNIIVQPNLKLFHDLYLYESYLGVLEQNKGIKKWNWECVCREVQYLNDHYL</sequence>
<evidence type="ECO:0000313" key="4">
    <source>
        <dbReference type="EMBL" id="KAG7665097.1"/>
    </source>
</evidence>
<dbReference type="OrthoDB" id="273181at2759"/>
<keyword evidence="5" id="KW-1185">Reference proteome</keyword>
<dbReference type="Pfam" id="PF00782">
    <property type="entry name" value="DSPc"/>
    <property type="match status" value="1"/>
</dbReference>
<dbReference type="PROSITE" id="PS50054">
    <property type="entry name" value="TYR_PHOSPHATASE_DUAL"/>
    <property type="match status" value="1"/>
</dbReference>
<gene>
    <name evidence="4" type="ORF">J8A68_001406</name>
</gene>
<dbReference type="InterPro" id="IPR000340">
    <property type="entry name" value="Dual-sp_phosphatase_cat-dom"/>
</dbReference>
<feature type="domain" description="Tyrosine-protein phosphatase" evidence="2">
    <location>
        <begin position="571"/>
        <end position="770"/>
    </location>
</feature>
<dbReference type="PANTHER" id="PTHR47550">
    <property type="entry name" value="DUAL SPECIFICITY PROTEIN PHOSPHATASE PPS1"/>
    <property type="match status" value="1"/>
</dbReference>
<accession>A0A8J5QL46</accession>
<name>A0A8J5QL46_9ASCO</name>
<feature type="domain" description="Tyrosine specific protein phosphatases" evidence="3">
    <location>
        <begin position="709"/>
        <end position="757"/>
    </location>
</feature>
<protein>
    <submittedName>
        <fullName evidence="4">Uncharacterized protein</fullName>
    </submittedName>
</protein>
<keyword evidence="1" id="KW-0904">Protein phosphatase</keyword>
<dbReference type="SMART" id="SM00195">
    <property type="entry name" value="DSPc"/>
    <property type="match status" value="1"/>
</dbReference>
<dbReference type="GO" id="GO:0033260">
    <property type="term" value="P:nuclear DNA replication"/>
    <property type="evidence" value="ECO:0007669"/>
    <property type="project" value="TreeGrafter"/>
</dbReference>
<proteinExistence type="predicted"/>
<dbReference type="InterPro" id="IPR053239">
    <property type="entry name" value="Dual_spec_PTase"/>
</dbReference>
<reference evidence="4 5" key="1">
    <citation type="journal article" date="2021" name="DNA Res.">
        <title>Genome analysis of Candida subhashii reveals its hybrid nature and dual mitochondrial genome conformations.</title>
        <authorList>
            <person name="Mixao V."/>
            <person name="Hegedusova E."/>
            <person name="Saus E."/>
            <person name="Pryszcz L.P."/>
            <person name="Cillingova A."/>
            <person name="Nosek J."/>
            <person name="Gabaldon T."/>
        </authorList>
    </citation>
    <scope>NUCLEOTIDE SEQUENCE [LARGE SCALE GENOMIC DNA]</scope>
    <source>
        <strain evidence="4 5">CBS 10753</strain>
    </source>
</reference>
<evidence type="ECO:0000259" key="2">
    <source>
        <dbReference type="PROSITE" id="PS50054"/>
    </source>
</evidence>
<dbReference type="PROSITE" id="PS00383">
    <property type="entry name" value="TYR_PHOSPHATASE_1"/>
    <property type="match status" value="1"/>
</dbReference>